<accession>A0A0P1F9E7</accession>
<evidence type="ECO:0000256" key="3">
    <source>
        <dbReference type="ARBA" id="ARBA00023004"/>
    </source>
</evidence>
<dbReference type="EMBL" id="CYPW01000006">
    <property type="protein sequence ID" value="CUH51609.1"/>
    <property type="molecule type" value="Genomic_DNA"/>
</dbReference>
<name>A0A0P1F9E7_9RHOB</name>
<dbReference type="OrthoDB" id="9805202at2"/>
<dbReference type="Pfam" id="PF06537">
    <property type="entry name" value="DHOR"/>
    <property type="match status" value="1"/>
</dbReference>
<dbReference type="PANTHER" id="PTHR30600:SF4">
    <property type="entry name" value="CYTOCHROME C DOMAIN-CONTAINING PROTEIN"/>
    <property type="match status" value="1"/>
</dbReference>
<protein>
    <submittedName>
        <fullName evidence="7">Putative thiol oxidoreductase</fullName>
    </submittedName>
</protein>
<dbReference type="GO" id="GO:0009055">
    <property type="term" value="F:electron transfer activity"/>
    <property type="evidence" value="ECO:0007669"/>
    <property type="project" value="InterPro"/>
</dbReference>
<evidence type="ECO:0000259" key="6">
    <source>
        <dbReference type="PROSITE" id="PS51007"/>
    </source>
</evidence>
<dbReference type="PANTHER" id="PTHR30600">
    <property type="entry name" value="CYTOCHROME C PEROXIDASE-RELATED"/>
    <property type="match status" value="1"/>
</dbReference>
<dbReference type="STRING" id="321267.SHM7688_01047"/>
<proteinExistence type="predicted"/>
<sequence length="510" mass="54935">MPAISFPSATGLATGLLIALSASSAQALDDRHLNFTPRTDAETARIKAVTAFPTDFSAPQKFEARPGGAATAPVRRDNLVFDQPSANLPSEAGLDFRLGEAMFDKLWVSSPSSTLASDGLGPLFNARACQSCHMRGGRGHAPETPEDDAISFALKLSIPGTEGDQIHEIAEFLATRPEPNYGTQFQDFSLPGHPAEARIEVTYETLEVALAGGENVTLRRPTATPRDLAYGPLHADVMFSARVAPQMIGLGLLEAIPAADILANADPDDLDGNGISGRANIVWSREFQRPMLGRFGLKAGSPTLRQQTAGAFSTDIGISTSLFPAGHGNCTPLQEACVAGPHGDKDVRVFEVDDAGLDITTFYTANLAVPARRDVDDPQVLRGKALFFDTGCASCHQPSYVTHRLPDQPAQSFQLIWPYTDMLLHDMGEGLADHRPEARATGREWRTPPLWGVGLTERVSGHNTFLHDGRAESLLEAVLWHGGEAEPMKEQVVQMSPEDRAALIRFLESL</sequence>
<keyword evidence="5" id="KW-0732">Signal</keyword>
<dbReference type="Proteomes" id="UP000054823">
    <property type="component" value="Unassembled WGS sequence"/>
</dbReference>
<keyword evidence="3 4" id="KW-0408">Iron</keyword>
<evidence type="ECO:0000256" key="4">
    <source>
        <dbReference type="PROSITE-ProRule" id="PRU00433"/>
    </source>
</evidence>
<dbReference type="PIRSF" id="PIRSF028099">
    <property type="entry name" value="DUF1111"/>
    <property type="match status" value="1"/>
</dbReference>
<feature type="signal peptide" evidence="5">
    <location>
        <begin position="1"/>
        <end position="27"/>
    </location>
</feature>
<evidence type="ECO:0000256" key="5">
    <source>
        <dbReference type="SAM" id="SignalP"/>
    </source>
</evidence>
<dbReference type="InterPro" id="IPR036909">
    <property type="entry name" value="Cyt_c-like_dom_sf"/>
</dbReference>
<keyword evidence="2 4" id="KW-0479">Metal-binding</keyword>
<evidence type="ECO:0000313" key="8">
    <source>
        <dbReference type="Proteomes" id="UP000054823"/>
    </source>
</evidence>
<feature type="domain" description="Cytochrome c" evidence="6">
    <location>
        <begin position="378"/>
        <end position="510"/>
    </location>
</feature>
<dbReference type="GO" id="GO:0020037">
    <property type="term" value="F:heme binding"/>
    <property type="evidence" value="ECO:0007669"/>
    <property type="project" value="InterPro"/>
</dbReference>
<gene>
    <name evidence="7" type="ORF">SHM7688_01047</name>
</gene>
<dbReference type="InterPro" id="IPR051395">
    <property type="entry name" value="Cytochrome_c_Peroxidase/MauG"/>
</dbReference>
<dbReference type="RefSeq" id="WP_083498931.1">
    <property type="nucleotide sequence ID" value="NZ_CYPW01000006.1"/>
</dbReference>
<keyword evidence="1 4" id="KW-0349">Heme</keyword>
<evidence type="ECO:0000256" key="1">
    <source>
        <dbReference type="ARBA" id="ARBA00022617"/>
    </source>
</evidence>
<dbReference type="GO" id="GO:0046872">
    <property type="term" value="F:metal ion binding"/>
    <property type="evidence" value="ECO:0007669"/>
    <property type="project" value="UniProtKB-KW"/>
</dbReference>
<dbReference type="Gene3D" id="1.10.760.10">
    <property type="entry name" value="Cytochrome c-like domain"/>
    <property type="match status" value="1"/>
</dbReference>
<dbReference type="InterPro" id="IPR009056">
    <property type="entry name" value="Cyt_c-like_dom"/>
</dbReference>
<organism evidence="7 8">
    <name type="scientific">Shimia marina</name>
    <dbReference type="NCBI Taxonomy" id="321267"/>
    <lineage>
        <taxon>Bacteria</taxon>
        <taxon>Pseudomonadati</taxon>
        <taxon>Pseudomonadota</taxon>
        <taxon>Alphaproteobacteria</taxon>
        <taxon>Rhodobacterales</taxon>
        <taxon>Roseobacteraceae</taxon>
    </lineage>
</organism>
<evidence type="ECO:0000313" key="7">
    <source>
        <dbReference type="EMBL" id="CUH51609.1"/>
    </source>
</evidence>
<feature type="chain" id="PRO_5006062419" evidence="5">
    <location>
        <begin position="28"/>
        <end position="510"/>
    </location>
</feature>
<dbReference type="PROSITE" id="PS51007">
    <property type="entry name" value="CYTC"/>
    <property type="match status" value="1"/>
</dbReference>
<reference evidence="7 8" key="1">
    <citation type="submission" date="2015-09" db="EMBL/GenBank/DDBJ databases">
        <authorList>
            <consortium name="Swine Surveillance"/>
        </authorList>
    </citation>
    <scope>NUCLEOTIDE SEQUENCE [LARGE SCALE GENOMIC DNA]</scope>
    <source>
        <strain evidence="7 8">CECT 7688</strain>
    </source>
</reference>
<dbReference type="SUPFAM" id="SSF46626">
    <property type="entry name" value="Cytochrome c"/>
    <property type="match status" value="1"/>
</dbReference>
<dbReference type="InterPro" id="IPR010538">
    <property type="entry name" value="DHOR"/>
</dbReference>
<evidence type="ECO:0000256" key="2">
    <source>
        <dbReference type="ARBA" id="ARBA00022723"/>
    </source>
</evidence>
<dbReference type="GO" id="GO:0004130">
    <property type="term" value="F:cytochrome-c peroxidase activity"/>
    <property type="evidence" value="ECO:0007669"/>
    <property type="project" value="TreeGrafter"/>
</dbReference>
<keyword evidence="8" id="KW-1185">Reference proteome</keyword>
<dbReference type="AlphaFoldDB" id="A0A0P1F9E7"/>